<dbReference type="PROSITE" id="PS50110">
    <property type="entry name" value="RESPONSE_REGULATORY"/>
    <property type="match status" value="1"/>
</dbReference>
<comment type="caution">
    <text evidence="7">The sequence shown here is derived from an EMBL/GenBank/DDBJ whole genome shotgun (WGS) entry which is preliminary data.</text>
</comment>
<evidence type="ECO:0000256" key="3">
    <source>
        <dbReference type="ARBA" id="ARBA00023163"/>
    </source>
</evidence>
<dbReference type="AlphaFoldDB" id="A0A1T2XH25"/>
<dbReference type="SMART" id="SM00342">
    <property type="entry name" value="HTH_ARAC"/>
    <property type="match status" value="1"/>
</dbReference>
<dbReference type="Gene3D" id="3.40.50.2300">
    <property type="match status" value="1"/>
</dbReference>
<dbReference type="SMART" id="SM00448">
    <property type="entry name" value="REC"/>
    <property type="match status" value="1"/>
</dbReference>
<dbReference type="SUPFAM" id="SSF52172">
    <property type="entry name" value="CheY-like"/>
    <property type="match status" value="1"/>
</dbReference>
<reference evidence="7 8" key="1">
    <citation type="submission" date="2017-01" db="EMBL/GenBank/DDBJ databases">
        <title>Genome analysis of Paenibacillus selenitrireducens ES3-24.</title>
        <authorList>
            <person name="Xu D."/>
            <person name="Yao R."/>
            <person name="Zheng S."/>
        </authorList>
    </citation>
    <scope>NUCLEOTIDE SEQUENCE [LARGE SCALE GENOMIC DNA]</scope>
    <source>
        <strain evidence="7 8">ES3-24</strain>
    </source>
</reference>
<dbReference type="GO" id="GO:0000160">
    <property type="term" value="P:phosphorelay signal transduction system"/>
    <property type="evidence" value="ECO:0007669"/>
    <property type="project" value="InterPro"/>
</dbReference>
<dbReference type="STRING" id="1324314.BVG16_08800"/>
<organism evidence="7 8">
    <name type="scientific">Paenibacillus selenitireducens</name>
    <dbReference type="NCBI Taxonomy" id="1324314"/>
    <lineage>
        <taxon>Bacteria</taxon>
        <taxon>Bacillati</taxon>
        <taxon>Bacillota</taxon>
        <taxon>Bacilli</taxon>
        <taxon>Bacillales</taxon>
        <taxon>Paenibacillaceae</taxon>
        <taxon>Paenibacillus</taxon>
    </lineage>
</organism>
<dbReference type="OrthoDB" id="159632at2"/>
<dbReference type="InterPro" id="IPR018060">
    <property type="entry name" value="HTH_AraC"/>
</dbReference>
<dbReference type="Pfam" id="PF12833">
    <property type="entry name" value="HTH_18"/>
    <property type="match status" value="1"/>
</dbReference>
<dbReference type="Pfam" id="PF00072">
    <property type="entry name" value="Response_reg"/>
    <property type="match status" value="1"/>
</dbReference>
<evidence type="ECO:0000256" key="1">
    <source>
        <dbReference type="ARBA" id="ARBA00023015"/>
    </source>
</evidence>
<evidence type="ECO:0000313" key="7">
    <source>
        <dbReference type="EMBL" id="OPA79184.1"/>
    </source>
</evidence>
<dbReference type="PANTHER" id="PTHR43280">
    <property type="entry name" value="ARAC-FAMILY TRANSCRIPTIONAL REGULATOR"/>
    <property type="match status" value="1"/>
</dbReference>
<name>A0A1T2XH25_9BACL</name>
<dbReference type="InterPro" id="IPR009057">
    <property type="entry name" value="Homeodomain-like_sf"/>
</dbReference>
<evidence type="ECO:0000259" key="6">
    <source>
        <dbReference type="PROSITE" id="PS50110"/>
    </source>
</evidence>
<dbReference type="InterPro" id="IPR001789">
    <property type="entry name" value="Sig_transdc_resp-reg_receiver"/>
</dbReference>
<evidence type="ECO:0000256" key="4">
    <source>
        <dbReference type="PROSITE-ProRule" id="PRU00169"/>
    </source>
</evidence>
<feature type="domain" description="HTH araC/xylS-type" evidence="5">
    <location>
        <begin position="237"/>
        <end position="335"/>
    </location>
</feature>
<keyword evidence="3" id="KW-0804">Transcription</keyword>
<dbReference type="PANTHER" id="PTHR43280:SF2">
    <property type="entry name" value="HTH-TYPE TRANSCRIPTIONAL REGULATOR EXSA"/>
    <property type="match status" value="1"/>
</dbReference>
<dbReference type="GO" id="GO:0043565">
    <property type="term" value="F:sequence-specific DNA binding"/>
    <property type="evidence" value="ECO:0007669"/>
    <property type="project" value="InterPro"/>
</dbReference>
<feature type="modified residue" description="4-aspartylphosphate" evidence="4">
    <location>
        <position position="55"/>
    </location>
</feature>
<dbReference type="InterPro" id="IPR011006">
    <property type="entry name" value="CheY-like_superfamily"/>
</dbReference>
<feature type="domain" description="Response regulatory" evidence="6">
    <location>
        <begin position="3"/>
        <end position="120"/>
    </location>
</feature>
<dbReference type="EMBL" id="MSZX01000003">
    <property type="protein sequence ID" value="OPA79184.1"/>
    <property type="molecule type" value="Genomic_DNA"/>
</dbReference>
<dbReference type="PROSITE" id="PS01124">
    <property type="entry name" value="HTH_ARAC_FAMILY_2"/>
    <property type="match status" value="1"/>
</dbReference>
<dbReference type="Proteomes" id="UP000190188">
    <property type="component" value="Unassembled WGS sequence"/>
</dbReference>
<keyword evidence="2" id="KW-0238">DNA-binding</keyword>
<dbReference type="InterPro" id="IPR018062">
    <property type="entry name" value="HTH_AraC-typ_CS"/>
</dbReference>
<dbReference type="GO" id="GO:0003700">
    <property type="term" value="F:DNA-binding transcription factor activity"/>
    <property type="evidence" value="ECO:0007669"/>
    <property type="project" value="InterPro"/>
</dbReference>
<dbReference type="RefSeq" id="WP_158081653.1">
    <property type="nucleotide sequence ID" value="NZ_MSZX01000003.1"/>
</dbReference>
<evidence type="ECO:0000256" key="2">
    <source>
        <dbReference type="ARBA" id="ARBA00023125"/>
    </source>
</evidence>
<evidence type="ECO:0000259" key="5">
    <source>
        <dbReference type="PROSITE" id="PS01124"/>
    </source>
</evidence>
<evidence type="ECO:0008006" key="9">
    <source>
        <dbReference type="Google" id="ProtNLM"/>
    </source>
</evidence>
<gene>
    <name evidence="7" type="ORF">BVG16_08800</name>
</gene>
<sequence length="338" mass="38814">MYHIVVAEDEHWLRSELTEMIERIGGGFTVIGEAVDGEDAWNMLHELWPSILITDIRMPRKDGMELLRNMDDAGLPIVSIIISGYDEFDYARQAVRYGVSEYLLKPVMQDELKEALLKSRDRLELFKELNGCFKFINAFMERLPQSAAKERNTELNTVIQEIWRAQTVFPKSRKSALTAFEGKLTALILGMDADYIPSESPDWNNKEAVTGYFRAMLEVWSFKSRAVSGQEVRQVIRKACEYIENHYMQPLTLVKVAGQANLSPSYFGHLFKQFTGQSFIGYLNGVRIRKAKVLLMEEDIKVYEAAEMVGFISLPHFNRMFKTIAGMTPNDYRKGMGF</sequence>
<dbReference type="PROSITE" id="PS00041">
    <property type="entry name" value="HTH_ARAC_FAMILY_1"/>
    <property type="match status" value="1"/>
</dbReference>
<protein>
    <recommendedName>
        <fullName evidence="9">DNA-binding response regulator</fullName>
    </recommendedName>
</protein>
<accession>A0A1T2XH25</accession>
<keyword evidence="8" id="KW-1185">Reference proteome</keyword>
<keyword evidence="1" id="KW-0805">Transcription regulation</keyword>
<dbReference type="CDD" id="cd17536">
    <property type="entry name" value="REC_YesN-like"/>
    <property type="match status" value="1"/>
</dbReference>
<keyword evidence="4" id="KW-0597">Phosphoprotein</keyword>
<proteinExistence type="predicted"/>
<dbReference type="SUPFAM" id="SSF46689">
    <property type="entry name" value="Homeodomain-like"/>
    <property type="match status" value="2"/>
</dbReference>
<dbReference type="Gene3D" id="1.10.10.60">
    <property type="entry name" value="Homeodomain-like"/>
    <property type="match status" value="2"/>
</dbReference>
<evidence type="ECO:0000313" key="8">
    <source>
        <dbReference type="Proteomes" id="UP000190188"/>
    </source>
</evidence>